<sequence>MLLGLLMCGQVAPAAQGPGGNYPELFASFFAEHDVTLLRVDLDRGEVPDDLDAVDGWITTGSAHSLVSDELPWLPSALELVRTLVDEDRPYIGDCFGHQLLAVALGGTVERAAVGWRVGVQTYRVTRPQPWMVPAAEEFRLIASHQDQVIVPPEGAVVFAEGPGCPVAGMAYGSAISFQGHPEYTPELSQLLTLDRWERIGDEETRRGLASLDLGVTQGLTADWIVEFVRRAATQRNVG</sequence>
<dbReference type="EMBL" id="JADJZA010000001">
    <property type="protein sequence ID" value="MBK9296136.1"/>
    <property type="molecule type" value="Genomic_DNA"/>
</dbReference>
<comment type="caution">
    <text evidence="2">The sequence shown here is derived from an EMBL/GenBank/DDBJ whole genome shotgun (WGS) entry which is preliminary data.</text>
</comment>
<reference evidence="2 3" key="1">
    <citation type="submission" date="2020-10" db="EMBL/GenBank/DDBJ databases">
        <title>Connecting structure to function with the recovery of over 1000 high-quality activated sludge metagenome-assembled genomes encoding full-length rRNA genes using long-read sequencing.</title>
        <authorList>
            <person name="Singleton C.M."/>
            <person name="Petriglieri F."/>
            <person name="Kristensen J.M."/>
            <person name="Kirkegaard R.H."/>
            <person name="Michaelsen T.Y."/>
            <person name="Andersen M.H."/>
            <person name="Karst S.M."/>
            <person name="Dueholm M.S."/>
            <person name="Nielsen P.H."/>
            <person name="Albertsen M."/>
        </authorList>
    </citation>
    <scope>NUCLEOTIDE SEQUENCE [LARGE SCALE GENOMIC DNA]</scope>
    <source>
        <strain evidence="2">Lyne_18-Q3-R50-59_MAXAC.006</strain>
    </source>
</reference>
<organism evidence="2 3">
    <name type="scientific">Candidatus Neomicrothrix subdominans</name>
    <dbReference type="NCBI Taxonomy" id="2954438"/>
    <lineage>
        <taxon>Bacteria</taxon>
        <taxon>Bacillati</taxon>
        <taxon>Actinomycetota</taxon>
        <taxon>Acidimicrobiia</taxon>
        <taxon>Acidimicrobiales</taxon>
        <taxon>Microthrixaceae</taxon>
        <taxon>Candidatus Neomicrothrix</taxon>
    </lineage>
</organism>
<dbReference type="Proteomes" id="UP000727993">
    <property type="component" value="Unassembled WGS sequence"/>
</dbReference>
<protein>
    <submittedName>
        <fullName evidence="2">Type 1 glutamine amidotransferase</fullName>
    </submittedName>
</protein>
<dbReference type="PANTHER" id="PTHR42695">
    <property type="entry name" value="GLUTAMINE AMIDOTRANSFERASE YLR126C-RELATED"/>
    <property type="match status" value="1"/>
</dbReference>
<evidence type="ECO:0000313" key="2">
    <source>
        <dbReference type="EMBL" id="MBK9296136.1"/>
    </source>
</evidence>
<dbReference type="PROSITE" id="PS51273">
    <property type="entry name" value="GATASE_TYPE_1"/>
    <property type="match status" value="1"/>
</dbReference>
<dbReference type="AlphaFoldDB" id="A0A936NBR1"/>
<dbReference type="InterPro" id="IPR029062">
    <property type="entry name" value="Class_I_gatase-like"/>
</dbReference>
<feature type="domain" description="Glutamine amidotransferase" evidence="1">
    <location>
        <begin position="75"/>
        <end position="188"/>
    </location>
</feature>
<name>A0A936NBR1_9ACTN</name>
<keyword evidence="2" id="KW-0315">Glutamine amidotransferase</keyword>
<dbReference type="InterPro" id="IPR044992">
    <property type="entry name" value="ChyE-like"/>
</dbReference>
<accession>A0A936NBR1</accession>
<evidence type="ECO:0000259" key="1">
    <source>
        <dbReference type="Pfam" id="PF00117"/>
    </source>
</evidence>
<dbReference type="Pfam" id="PF00117">
    <property type="entry name" value="GATase"/>
    <property type="match status" value="1"/>
</dbReference>
<dbReference type="GO" id="GO:0005829">
    <property type="term" value="C:cytosol"/>
    <property type="evidence" value="ECO:0007669"/>
    <property type="project" value="TreeGrafter"/>
</dbReference>
<dbReference type="PANTHER" id="PTHR42695:SF5">
    <property type="entry name" value="GLUTAMINE AMIDOTRANSFERASE YLR126C-RELATED"/>
    <property type="match status" value="1"/>
</dbReference>
<evidence type="ECO:0000313" key="3">
    <source>
        <dbReference type="Proteomes" id="UP000727993"/>
    </source>
</evidence>
<gene>
    <name evidence="2" type="ORF">IPN02_04545</name>
</gene>
<dbReference type="InterPro" id="IPR017926">
    <property type="entry name" value="GATASE"/>
</dbReference>
<proteinExistence type="predicted"/>
<dbReference type="SUPFAM" id="SSF52317">
    <property type="entry name" value="Class I glutamine amidotransferase-like"/>
    <property type="match status" value="1"/>
</dbReference>
<dbReference type="Gene3D" id="3.40.50.880">
    <property type="match status" value="1"/>
</dbReference>
<dbReference type="CDD" id="cd01741">
    <property type="entry name" value="GATase1_1"/>
    <property type="match status" value="1"/>
</dbReference>